<accession>A0ABP6LSC8</accession>
<dbReference type="EMBL" id="BAAAUF010000033">
    <property type="protein sequence ID" value="GAA3051817.1"/>
    <property type="molecule type" value="Genomic_DNA"/>
</dbReference>
<sequence length="363" mass="39573">MAKEPSTEEILQAVELHVARHGITARLSSPGTADLSRQPLLDCRIVRSIEKREEGRRRVPGRPADVAGRETYTDLATHPLDPPSDPSTARKVELVLEGSLGEAPCDGCDGGRTDCERCAGRGRLECEPFVECEGCEGGIDACWECEGSGRPRPRGRRTDPRPADVRQRVRCVRCRRPDAACPACLGRGRTKCADCKGTGSVQCPGCKGARRLRHAECAGTGVFTTWTGAVISHTPEVRRVEQSAPLHLRQPTDGAGQWRRTVLTTATEKLPDDLDPRHRELILPHLALADGEVGRRVTVRRLPLARVTAHADPDRVYFAFPSHTGIKVVERPSRQRVVRFTAVASTTLAVAVLVLVLVLVVLG</sequence>
<feature type="transmembrane region" description="Helical" evidence="2">
    <location>
        <begin position="337"/>
        <end position="362"/>
    </location>
</feature>
<gene>
    <name evidence="3" type="ORF">GCM10010448_38710</name>
</gene>
<keyword evidence="4" id="KW-1185">Reference proteome</keyword>
<feature type="region of interest" description="Disordered" evidence="1">
    <location>
        <begin position="54"/>
        <end position="88"/>
    </location>
</feature>
<reference evidence="4" key="1">
    <citation type="journal article" date="2019" name="Int. J. Syst. Evol. Microbiol.">
        <title>The Global Catalogue of Microorganisms (GCM) 10K type strain sequencing project: providing services to taxonomists for standard genome sequencing and annotation.</title>
        <authorList>
            <consortium name="The Broad Institute Genomics Platform"/>
            <consortium name="The Broad Institute Genome Sequencing Center for Infectious Disease"/>
            <person name="Wu L."/>
            <person name="Ma J."/>
        </authorList>
    </citation>
    <scope>NUCLEOTIDE SEQUENCE [LARGE SCALE GENOMIC DNA]</scope>
    <source>
        <strain evidence="4">JCM 9091</strain>
    </source>
</reference>
<evidence type="ECO:0000313" key="4">
    <source>
        <dbReference type="Proteomes" id="UP001501532"/>
    </source>
</evidence>
<dbReference type="Proteomes" id="UP001501532">
    <property type="component" value="Unassembled WGS sequence"/>
</dbReference>
<organism evidence="3 4">
    <name type="scientific">Streptomyces glomeratus</name>
    <dbReference type="NCBI Taxonomy" id="284452"/>
    <lineage>
        <taxon>Bacteria</taxon>
        <taxon>Bacillati</taxon>
        <taxon>Actinomycetota</taxon>
        <taxon>Actinomycetes</taxon>
        <taxon>Kitasatosporales</taxon>
        <taxon>Streptomycetaceae</taxon>
        <taxon>Streptomyces</taxon>
    </lineage>
</organism>
<evidence type="ECO:0000256" key="2">
    <source>
        <dbReference type="SAM" id="Phobius"/>
    </source>
</evidence>
<evidence type="ECO:0008006" key="5">
    <source>
        <dbReference type="Google" id="ProtNLM"/>
    </source>
</evidence>
<protein>
    <recommendedName>
        <fullName evidence="5">CR-type domain-containing protein</fullName>
    </recommendedName>
</protein>
<keyword evidence="2" id="KW-1133">Transmembrane helix</keyword>
<comment type="caution">
    <text evidence="3">The sequence shown here is derived from an EMBL/GenBank/DDBJ whole genome shotgun (WGS) entry which is preliminary data.</text>
</comment>
<keyword evidence="2" id="KW-0472">Membrane</keyword>
<evidence type="ECO:0000256" key="1">
    <source>
        <dbReference type="SAM" id="MobiDB-lite"/>
    </source>
</evidence>
<keyword evidence="2" id="KW-0812">Transmembrane</keyword>
<evidence type="ECO:0000313" key="3">
    <source>
        <dbReference type="EMBL" id="GAA3051817.1"/>
    </source>
</evidence>
<proteinExistence type="predicted"/>
<dbReference type="RefSeq" id="WP_234519055.1">
    <property type="nucleotide sequence ID" value="NZ_BAAAUF010000033.1"/>
</dbReference>
<name>A0ABP6LSC8_9ACTN</name>